<dbReference type="InterPro" id="IPR023198">
    <property type="entry name" value="PGP-like_dom2"/>
</dbReference>
<dbReference type="InterPro" id="IPR036412">
    <property type="entry name" value="HAD-like_sf"/>
</dbReference>
<dbReference type="PANTHER" id="PTHR42896">
    <property type="entry name" value="XYLULOSE-1,5-BISPHOSPHATE (XUBP) PHOSPHATASE"/>
    <property type="match status" value="1"/>
</dbReference>
<dbReference type="SUPFAM" id="SSF56784">
    <property type="entry name" value="HAD-like"/>
    <property type="match status" value="1"/>
</dbReference>
<dbReference type="PANTHER" id="PTHR42896:SF3">
    <property type="entry name" value="PROTEIN, PUTATIVE, EXPRESSED-RELATED"/>
    <property type="match status" value="1"/>
</dbReference>
<dbReference type="InterPro" id="IPR044999">
    <property type="entry name" value="CbbY-like"/>
</dbReference>
<gene>
    <name evidence="1" type="ORF">LITE_LOCUS41836</name>
</gene>
<dbReference type="AlphaFoldDB" id="A0AAV0Q5I6"/>
<sequence length="392" mass="42458">MPAMETAPVATSSFSSSRILVPLRSSAAGASRKYAQFPQRSFISFYLAPSFSFTSPTKCNSAVKYLKPPSRFTAFSSSPLASTPPEQTPCPELAVLLEVDGVLMDAYRLGNRQAFNAAFRKLGLDCANWTEPIYMDLLRKSTGDEERMLLLYFNRIGWPTSLPTSEKDTFVKNVLQEKKKALDDFMASEDSPLRPGVEDFIDDAYDEGVPVAVMTTYGKSDEKVARSVIKKLGEARMSKIKIVGNEEIGRSLYSQLVLGQGVSSGLDEQLARQVQKAASAEKQRVAEEVASLLKLKVELGATSSESIEKVVVALRAAAEIAGHRVQDCVLVSGSQSGVVAAKRIGMPCIVLRSSSTSRAEFPSANGILDGFGGADLTISKLLKKRWSGSQNS</sequence>
<accession>A0AAV0Q5I6</accession>
<name>A0AAV0Q5I6_9ROSI</name>
<dbReference type="Gene3D" id="3.40.50.1000">
    <property type="entry name" value="HAD superfamily/HAD-like"/>
    <property type="match status" value="2"/>
</dbReference>
<protein>
    <recommendedName>
        <fullName evidence="3">Haloacid dehalogenase-like hydrolase domain-containing protein</fullName>
    </recommendedName>
</protein>
<dbReference type="GO" id="GO:0016787">
    <property type="term" value="F:hydrolase activity"/>
    <property type="evidence" value="ECO:0007669"/>
    <property type="project" value="InterPro"/>
</dbReference>
<evidence type="ECO:0008006" key="3">
    <source>
        <dbReference type="Google" id="ProtNLM"/>
    </source>
</evidence>
<comment type="caution">
    <text evidence="1">The sequence shown here is derived from an EMBL/GenBank/DDBJ whole genome shotgun (WGS) entry which is preliminary data.</text>
</comment>
<reference evidence="1" key="1">
    <citation type="submission" date="2022-08" db="EMBL/GenBank/DDBJ databases">
        <authorList>
            <person name="Gutierrez-Valencia J."/>
        </authorList>
    </citation>
    <scope>NUCLEOTIDE SEQUENCE</scope>
</reference>
<evidence type="ECO:0000313" key="2">
    <source>
        <dbReference type="Proteomes" id="UP001154282"/>
    </source>
</evidence>
<organism evidence="1 2">
    <name type="scientific">Linum tenue</name>
    <dbReference type="NCBI Taxonomy" id="586396"/>
    <lineage>
        <taxon>Eukaryota</taxon>
        <taxon>Viridiplantae</taxon>
        <taxon>Streptophyta</taxon>
        <taxon>Embryophyta</taxon>
        <taxon>Tracheophyta</taxon>
        <taxon>Spermatophyta</taxon>
        <taxon>Magnoliopsida</taxon>
        <taxon>eudicotyledons</taxon>
        <taxon>Gunneridae</taxon>
        <taxon>Pentapetalae</taxon>
        <taxon>rosids</taxon>
        <taxon>fabids</taxon>
        <taxon>Malpighiales</taxon>
        <taxon>Linaceae</taxon>
        <taxon>Linum</taxon>
    </lineage>
</organism>
<keyword evidence="2" id="KW-1185">Reference proteome</keyword>
<dbReference type="Gene3D" id="1.10.150.240">
    <property type="entry name" value="Putative phosphatase, domain 2"/>
    <property type="match status" value="1"/>
</dbReference>
<dbReference type="EMBL" id="CAMGYJ010000009">
    <property type="protein sequence ID" value="CAI0540775.1"/>
    <property type="molecule type" value="Genomic_DNA"/>
</dbReference>
<proteinExistence type="predicted"/>
<dbReference type="InterPro" id="IPR023214">
    <property type="entry name" value="HAD_sf"/>
</dbReference>
<evidence type="ECO:0000313" key="1">
    <source>
        <dbReference type="EMBL" id="CAI0540775.1"/>
    </source>
</evidence>
<dbReference type="Proteomes" id="UP001154282">
    <property type="component" value="Unassembled WGS sequence"/>
</dbReference>